<dbReference type="PROSITE" id="PS50005">
    <property type="entry name" value="TPR"/>
    <property type="match status" value="1"/>
</dbReference>
<sequence>MLLTFLSFFYTVFAVQETNIPALRQLFYEARDNDDKAELLFKQIGNYEGREGILVAYKAGAYALKAKHGANPLNKLKNIKKATRYFSEAVQLDPDNLEIRFMRYAVEDQTPGSLGYSEHVAEDKKLLLDGLALYPKSGFTPETARIARDYLQQYCKCSEQEKQILQQVKL</sequence>
<evidence type="ECO:0000256" key="1">
    <source>
        <dbReference type="PROSITE-ProRule" id="PRU00339"/>
    </source>
</evidence>
<feature type="repeat" description="TPR" evidence="1">
    <location>
        <begin position="63"/>
        <end position="96"/>
    </location>
</feature>
<accession>A0ABW0EA24</accession>
<protein>
    <recommendedName>
        <fullName evidence="4">Sel1 repeat family protein</fullName>
    </recommendedName>
</protein>
<comment type="caution">
    <text evidence="2">The sequence shown here is derived from an EMBL/GenBank/DDBJ whole genome shotgun (WGS) entry which is preliminary data.</text>
</comment>
<evidence type="ECO:0008006" key="4">
    <source>
        <dbReference type="Google" id="ProtNLM"/>
    </source>
</evidence>
<reference evidence="3" key="1">
    <citation type="journal article" date="2019" name="Int. J. Syst. Evol. Microbiol.">
        <title>The Global Catalogue of Microorganisms (GCM) 10K type strain sequencing project: providing services to taxonomists for standard genome sequencing and annotation.</title>
        <authorList>
            <consortium name="The Broad Institute Genomics Platform"/>
            <consortium name="The Broad Institute Genome Sequencing Center for Infectious Disease"/>
            <person name="Wu L."/>
            <person name="Ma J."/>
        </authorList>
    </citation>
    <scope>NUCLEOTIDE SEQUENCE [LARGE SCALE GENOMIC DNA]</scope>
    <source>
        <strain evidence="3">KACC 12602</strain>
    </source>
</reference>
<dbReference type="InterPro" id="IPR011990">
    <property type="entry name" value="TPR-like_helical_dom_sf"/>
</dbReference>
<dbReference type="InterPro" id="IPR019734">
    <property type="entry name" value="TPR_rpt"/>
</dbReference>
<keyword evidence="3" id="KW-1185">Reference proteome</keyword>
<keyword evidence="1" id="KW-0802">TPR repeat</keyword>
<dbReference type="EMBL" id="JBHSKT010000002">
    <property type="protein sequence ID" value="MFC5269585.1"/>
    <property type="molecule type" value="Genomic_DNA"/>
</dbReference>
<proteinExistence type="predicted"/>
<evidence type="ECO:0000313" key="3">
    <source>
        <dbReference type="Proteomes" id="UP001596161"/>
    </source>
</evidence>
<gene>
    <name evidence="2" type="ORF">ACFPIB_03120</name>
</gene>
<dbReference type="RefSeq" id="WP_378015966.1">
    <property type="nucleotide sequence ID" value="NZ_JBHSKT010000002.1"/>
</dbReference>
<name>A0ABW0EA24_9BACT</name>
<dbReference type="Proteomes" id="UP001596161">
    <property type="component" value="Unassembled WGS sequence"/>
</dbReference>
<organism evidence="2 3">
    <name type="scientific">Adhaeribacter terreus</name>
    <dbReference type="NCBI Taxonomy" id="529703"/>
    <lineage>
        <taxon>Bacteria</taxon>
        <taxon>Pseudomonadati</taxon>
        <taxon>Bacteroidota</taxon>
        <taxon>Cytophagia</taxon>
        <taxon>Cytophagales</taxon>
        <taxon>Hymenobacteraceae</taxon>
        <taxon>Adhaeribacter</taxon>
    </lineage>
</organism>
<dbReference type="SUPFAM" id="SSF48452">
    <property type="entry name" value="TPR-like"/>
    <property type="match status" value="1"/>
</dbReference>
<evidence type="ECO:0000313" key="2">
    <source>
        <dbReference type="EMBL" id="MFC5269585.1"/>
    </source>
</evidence>